<dbReference type="InterPro" id="IPR038253">
    <property type="entry name" value="SRP68_N_sf"/>
</dbReference>
<protein>
    <recommendedName>
        <fullName evidence="11 12">Signal recognition particle subunit SRP68</fullName>
        <shortName evidence="12">SRP68</shortName>
    </recommendedName>
</protein>
<dbReference type="GO" id="GO:0005786">
    <property type="term" value="C:signal recognition particle, endoplasmic reticulum targeting"/>
    <property type="evidence" value="ECO:0007669"/>
    <property type="project" value="UniProtKB-KW"/>
</dbReference>
<dbReference type="EMBL" id="MCGE01000003">
    <property type="protein sequence ID" value="ORZ23625.1"/>
    <property type="molecule type" value="Genomic_DNA"/>
</dbReference>
<dbReference type="AlphaFoldDB" id="A0A1X2IX51"/>
<keyword evidence="8 12" id="KW-0733">Signal recognition particle</keyword>
<keyword evidence="7 12" id="KW-0694">RNA-binding</keyword>
<dbReference type="OrthoDB" id="10255118at2759"/>
<evidence type="ECO:0000256" key="3">
    <source>
        <dbReference type="ARBA" id="ARBA00004604"/>
    </source>
</evidence>
<keyword evidence="14" id="KW-1185">Reference proteome</keyword>
<evidence type="ECO:0000256" key="10">
    <source>
        <dbReference type="ARBA" id="ARBA00023274"/>
    </source>
</evidence>
<evidence type="ECO:0000256" key="6">
    <source>
        <dbReference type="ARBA" id="ARBA00022824"/>
    </source>
</evidence>
<dbReference type="Gene3D" id="1.10.3450.40">
    <property type="entry name" value="Signal recognition particle, SRP68 subunit, RNA-binding domain"/>
    <property type="match status" value="1"/>
</dbReference>
<dbReference type="PIRSF" id="PIRSF038995">
    <property type="entry name" value="SRP68"/>
    <property type="match status" value="1"/>
</dbReference>
<accession>A0A1X2IX51</accession>
<comment type="subcellular location">
    <subcellularLocation>
        <location evidence="2 12">Cytoplasm</location>
    </subcellularLocation>
    <subcellularLocation>
        <location evidence="1">Endoplasmic reticulum</location>
    </subcellularLocation>
    <subcellularLocation>
        <location evidence="3">Nucleus</location>
        <location evidence="3">Nucleolus</location>
    </subcellularLocation>
</comment>
<keyword evidence="5 12" id="KW-0963">Cytoplasm</keyword>
<comment type="similarity">
    <text evidence="4 12">Belongs to the SRP68 family.</text>
</comment>
<dbReference type="GO" id="GO:0008312">
    <property type="term" value="F:7S RNA binding"/>
    <property type="evidence" value="ECO:0007669"/>
    <property type="project" value="InterPro"/>
</dbReference>
<dbReference type="Pfam" id="PF16969">
    <property type="entry name" value="SRP68"/>
    <property type="match status" value="1"/>
</dbReference>
<dbReference type="Proteomes" id="UP000193560">
    <property type="component" value="Unassembled WGS sequence"/>
</dbReference>
<evidence type="ECO:0000313" key="14">
    <source>
        <dbReference type="Proteomes" id="UP000193560"/>
    </source>
</evidence>
<evidence type="ECO:0000256" key="9">
    <source>
        <dbReference type="ARBA" id="ARBA00023242"/>
    </source>
</evidence>
<dbReference type="GO" id="GO:0005047">
    <property type="term" value="F:signal recognition particle binding"/>
    <property type="evidence" value="ECO:0007669"/>
    <property type="project" value="InterPro"/>
</dbReference>
<evidence type="ECO:0000313" key="13">
    <source>
        <dbReference type="EMBL" id="ORZ23625.1"/>
    </source>
</evidence>
<keyword evidence="9" id="KW-0539">Nucleus</keyword>
<name>A0A1X2IX51_9FUNG</name>
<sequence length="615" mass="70046">MSTTEPMEIATPMSLDVLALINDTRMQYGLRHQDYQRYREYCAHRLRRLRQILNMVQANTKTTNRQKEVPENFTDPRYLHLFVYDTERAWAYAMELKQDSTNSLETRKRHHLVKRLKRAAQHAEKLVTISELNTVDARTVLDAKAYAATMKGYWYFEQQHWQQAIDQFVEARTIYERFANNNSTGHQEALCYSAMDDIDPNIRFCAYKLQLSGSGSAQDIESLVSTLKQQPGRNVTGMDLLEAQLAKIGQEGRKEQVQALAHMTWRDEQFDIKNTQMADAIAKAQATTTSAASSTSTSASVVGRYDGVLSDWADAEKQIKKLIKEDKEAVAKVTSSKSAKMTRELEWVHAFVAYHFYAYSIQRNLALIEETKAANGKVQNLIKLWDDILKVVVNVEYMRYLPCVKESHDFETELDILANYYKAQRSVLVAVAYVEMQKTPEALALYQRAQTYIAHTKQGIQHSRGFADDSVLKVLMDDVAQLEQTVRTGIWKARASWYLANNEMDVDDNNNTATTAATQPEQAQESLLTKKMEQLELNATDEIALIKRLDVYPTSMAGTNAVPHLIDLPPSFTPVPCKPFYFDLAANHIKYPSALDERASADKSSGLWKFFGFGN</sequence>
<evidence type="ECO:0000256" key="7">
    <source>
        <dbReference type="ARBA" id="ARBA00022884"/>
    </source>
</evidence>
<evidence type="ECO:0000256" key="5">
    <source>
        <dbReference type="ARBA" id="ARBA00022490"/>
    </source>
</evidence>
<evidence type="ECO:0000256" key="2">
    <source>
        <dbReference type="ARBA" id="ARBA00004496"/>
    </source>
</evidence>
<evidence type="ECO:0000256" key="12">
    <source>
        <dbReference type="PIRNR" id="PIRNR038995"/>
    </source>
</evidence>
<dbReference type="GO" id="GO:0005783">
    <property type="term" value="C:endoplasmic reticulum"/>
    <property type="evidence" value="ECO:0007669"/>
    <property type="project" value="UniProtKB-SubCell"/>
</dbReference>
<keyword evidence="10 12" id="KW-0687">Ribonucleoprotein</keyword>
<evidence type="ECO:0000256" key="1">
    <source>
        <dbReference type="ARBA" id="ARBA00004240"/>
    </source>
</evidence>
<dbReference type="CDD" id="cd15481">
    <property type="entry name" value="SRP68-RBD"/>
    <property type="match status" value="1"/>
</dbReference>
<dbReference type="GO" id="GO:0030942">
    <property type="term" value="F:endoplasmic reticulum signal peptide binding"/>
    <property type="evidence" value="ECO:0007669"/>
    <property type="project" value="InterPro"/>
</dbReference>
<dbReference type="GO" id="GO:0005730">
    <property type="term" value="C:nucleolus"/>
    <property type="evidence" value="ECO:0007669"/>
    <property type="project" value="UniProtKB-SubCell"/>
</dbReference>
<dbReference type="GO" id="GO:0006614">
    <property type="term" value="P:SRP-dependent cotranslational protein targeting to membrane"/>
    <property type="evidence" value="ECO:0007669"/>
    <property type="project" value="InterPro"/>
</dbReference>
<dbReference type="GO" id="GO:0005829">
    <property type="term" value="C:cytosol"/>
    <property type="evidence" value="ECO:0007669"/>
    <property type="project" value="UniProtKB-ARBA"/>
</dbReference>
<dbReference type="InterPro" id="IPR034652">
    <property type="entry name" value="SRP68-RBD"/>
</dbReference>
<gene>
    <name evidence="13" type="ORF">BCR42DRAFT_487558</name>
</gene>
<evidence type="ECO:0000256" key="8">
    <source>
        <dbReference type="ARBA" id="ARBA00023135"/>
    </source>
</evidence>
<dbReference type="FunFam" id="1.10.3450.40:FF:000001">
    <property type="entry name" value="Signal recognition particle subunit SRP68"/>
    <property type="match status" value="1"/>
</dbReference>
<dbReference type="PANTHER" id="PTHR12860">
    <property type="entry name" value="SIGNAL RECOGNITION PARTICLE 68 KDA PROTEIN"/>
    <property type="match status" value="1"/>
</dbReference>
<dbReference type="InterPro" id="IPR026258">
    <property type="entry name" value="SRP68"/>
</dbReference>
<keyword evidence="6" id="KW-0256">Endoplasmic reticulum</keyword>
<organism evidence="13 14">
    <name type="scientific">Absidia repens</name>
    <dbReference type="NCBI Taxonomy" id="90262"/>
    <lineage>
        <taxon>Eukaryota</taxon>
        <taxon>Fungi</taxon>
        <taxon>Fungi incertae sedis</taxon>
        <taxon>Mucoromycota</taxon>
        <taxon>Mucoromycotina</taxon>
        <taxon>Mucoromycetes</taxon>
        <taxon>Mucorales</taxon>
        <taxon>Cunninghamellaceae</taxon>
        <taxon>Absidia</taxon>
    </lineage>
</organism>
<dbReference type="PANTHER" id="PTHR12860:SF0">
    <property type="entry name" value="SIGNAL RECOGNITION PARTICLE SUBUNIT SRP68"/>
    <property type="match status" value="1"/>
</dbReference>
<evidence type="ECO:0000256" key="11">
    <source>
        <dbReference type="ARBA" id="ARBA00029498"/>
    </source>
</evidence>
<proteinExistence type="inferred from homology"/>
<evidence type="ECO:0000256" key="4">
    <source>
        <dbReference type="ARBA" id="ARBA00009352"/>
    </source>
</evidence>
<reference evidence="13 14" key="1">
    <citation type="submission" date="2016-07" db="EMBL/GenBank/DDBJ databases">
        <title>Pervasive Adenine N6-methylation of Active Genes in Fungi.</title>
        <authorList>
            <consortium name="DOE Joint Genome Institute"/>
            <person name="Mondo S.J."/>
            <person name="Dannebaum R.O."/>
            <person name="Kuo R.C."/>
            <person name="Labutti K."/>
            <person name="Haridas S."/>
            <person name="Kuo A."/>
            <person name="Salamov A."/>
            <person name="Ahrendt S.R."/>
            <person name="Lipzen A."/>
            <person name="Sullivan W."/>
            <person name="Andreopoulos W.B."/>
            <person name="Clum A."/>
            <person name="Lindquist E."/>
            <person name="Daum C."/>
            <person name="Ramamoorthy G.K."/>
            <person name="Gryganskyi A."/>
            <person name="Culley D."/>
            <person name="Magnuson J.K."/>
            <person name="James T.Y."/>
            <person name="O'Malley M.A."/>
            <person name="Stajich J.E."/>
            <person name="Spatafora J.W."/>
            <person name="Visel A."/>
            <person name="Grigoriev I.V."/>
        </authorList>
    </citation>
    <scope>NUCLEOTIDE SEQUENCE [LARGE SCALE GENOMIC DNA]</scope>
    <source>
        <strain evidence="13 14">NRRL 1336</strain>
    </source>
</reference>
<comment type="function">
    <text evidence="12">Component of the signal recognition particle (SRP) complex, a ribonucleoprotein complex that mediates the cotranslational targeting of secretory and membrane proteins to the endoplasmic reticulum (ER). The SRP complex interacts with the signal sequence in nascent secretory and membrane proteins and directs them to the membrane of the ER.</text>
</comment>
<dbReference type="STRING" id="90262.A0A1X2IX51"/>
<comment type="caution">
    <text evidence="13">The sequence shown here is derived from an EMBL/GenBank/DDBJ whole genome shotgun (WGS) entry which is preliminary data.</text>
</comment>